<evidence type="ECO:0000259" key="2">
    <source>
        <dbReference type="PROSITE" id="PS50240"/>
    </source>
</evidence>
<dbReference type="GO" id="GO:0004222">
    <property type="term" value="F:metalloendopeptidase activity"/>
    <property type="evidence" value="ECO:0007669"/>
    <property type="project" value="InterPro"/>
</dbReference>
<dbReference type="GO" id="GO:0005886">
    <property type="term" value="C:plasma membrane"/>
    <property type="evidence" value="ECO:0007669"/>
    <property type="project" value="TreeGrafter"/>
</dbReference>
<protein>
    <recommendedName>
        <fullName evidence="2">Peptidase S1 domain-containing protein</fullName>
    </recommendedName>
</protein>
<dbReference type="InterPro" id="IPR000718">
    <property type="entry name" value="Peptidase_M13"/>
</dbReference>
<dbReference type="PRINTS" id="PR00786">
    <property type="entry name" value="NEPRILYSIN"/>
</dbReference>
<organism evidence="3">
    <name type="scientific">Medioppia subpectinata</name>
    <dbReference type="NCBI Taxonomy" id="1979941"/>
    <lineage>
        <taxon>Eukaryota</taxon>
        <taxon>Metazoa</taxon>
        <taxon>Ecdysozoa</taxon>
        <taxon>Arthropoda</taxon>
        <taxon>Chelicerata</taxon>
        <taxon>Arachnida</taxon>
        <taxon>Acari</taxon>
        <taxon>Acariformes</taxon>
        <taxon>Sarcoptiformes</taxon>
        <taxon>Oribatida</taxon>
        <taxon>Brachypylina</taxon>
        <taxon>Oppioidea</taxon>
        <taxon>Oppiidae</taxon>
        <taxon>Medioppia</taxon>
    </lineage>
</organism>
<dbReference type="SMART" id="SM00020">
    <property type="entry name" value="Tryp_SPc"/>
    <property type="match status" value="1"/>
</dbReference>
<dbReference type="PANTHER" id="PTHR11733">
    <property type="entry name" value="ZINC METALLOPROTEASE FAMILY M13 NEPRILYSIN-RELATED"/>
    <property type="match status" value="1"/>
</dbReference>
<keyword evidence="4" id="KW-1185">Reference proteome</keyword>
<keyword evidence="1" id="KW-1015">Disulfide bond</keyword>
<sequence length="410" mass="46008">MNRWQNIITNPVINAYYSPYINGLKIPIWILQGIAFDIKRPNYLNYGALGWIIGHELIHEFDNIGGRFDKKGNLRDWWDIDTKDIFNNKTQCFAQQYKQYNALNIDGRSTLSEDIADNGGIDTAFKSYQDFVRYNGKELLLPGLNYTQDQLFWISAANLHVSLKTELSDDSVKSVSDSDNKAKVSNNGTDSRLFGGPLQKCVTKEGRLGFCKSGVCLNLIDKKAVYCQSGTSYHMKCCPVSNRAAVLPTNEPICGLRPNNNFFIVGGAEAPAHSWPWAVAIYQNSYKTKKLKSRFICGGTVINEWYILSAAHCVVRQTEILTPNSFKILIGAHDNKNSGFYADVSEIKIHENFIFGQHRNDIALFKLTQSLDFRHNKDIAPVCLPPPEIESADLIGTMGTLVGWGTTSQI</sequence>
<dbReference type="FunFam" id="2.40.10.10:FF:000068">
    <property type="entry name" value="transmembrane protease serine 2"/>
    <property type="match status" value="1"/>
</dbReference>
<dbReference type="Pfam" id="PF00089">
    <property type="entry name" value="Trypsin"/>
    <property type="match status" value="1"/>
</dbReference>
<dbReference type="GO" id="GO:0016485">
    <property type="term" value="P:protein processing"/>
    <property type="evidence" value="ECO:0007669"/>
    <property type="project" value="TreeGrafter"/>
</dbReference>
<dbReference type="PROSITE" id="PS50240">
    <property type="entry name" value="TRYPSIN_DOM"/>
    <property type="match status" value="1"/>
</dbReference>
<feature type="domain" description="Peptidase S1" evidence="2">
    <location>
        <begin position="264"/>
        <end position="410"/>
    </location>
</feature>
<dbReference type="GO" id="GO:0004252">
    <property type="term" value="F:serine-type endopeptidase activity"/>
    <property type="evidence" value="ECO:0007669"/>
    <property type="project" value="InterPro"/>
</dbReference>
<dbReference type="CDD" id="cd00190">
    <property type="entry name" value="Tryp_SPc"/>
    <property type="match status" value="1"/>
</dbReference>
<proteinExistence type="predicted"/>
<dbReference type="SUPFAM" id="SSF55486">
    <property type="entry name" value="Metalloproteases ('zincins'), catalytic domain"/>
    <property type="match status" value="1"/>
</dbReference>
<dbReference type="InterPro" id="IPR009003">
    <property type="entry name" value="Peptidase_S1_PA"/>
</dbReference>
<dbReference type="EMBL" id="OC856235">
    <property type="protein sequence ID" value="CAD7623427.1"/>
    <property type="molecule type" value="Genomic_DNA"/>
</dbReference>
<dbReference type="InterPro" id="IPR018114">
    <property type="entry name" value="TRYPSIN_HIS"/>
</dbReference>
<dbReference type="InterPro" id="IPR018497">
    <property type="entry name" value="Peptidase_M13_C"/>
</dbReference>
<dbReference type="InterPro" id="IPR001254">
    <property type="entry name" value="Trypsin_dom"/>
</dbReference>
<gene>
    <name evidence="3" type="ORF">OSB1V03_LOCUS3883</name>
</gene>
<dbReference type="PANTHER" id="PTHR11733:SF133">
    <property type="entry name" value="PHOSPHATE-REGULATING NEUTRAL ENDOPEPTIDASE PHEX"/>
    <property type="match status" value="1"/>
</dbReference>
<dbReference type="EMBL" id="CAJPIZ010001660">
    <property type="protein sequence ID" value="CAG2103857.1"/>
    <property type="molecule type" value="Genomic_DNA"/>
</dbReference>
<dbReference type="InterPro" id="IPR043504">
    <property type="entry name" value="Peptidase_S1_PA_chymotrypsin"/>
</dbReference>
<accession>A0A7R9KHQ5</accession>
<dbReference type="AlphaFoldDB" id="A0A7R9KHQ5"/>
<dbReference type="Pfam" id="PF01431">
    <property type="entry name" value="Peptidase_M13"/>
    <property type="match status" value="1"/>
</dbReference>
<dbReference type="Proteomes" id="UP000759131">
    <property type="component" value="Unassembled WGS sequence"/>
</dbReference>
<dbReference type="PROSITE" id="PS51885">
    <property type="entry name" value="NEPRILYSIN"/>
    <property type="match status" value="1"/>
</dbReference>
<dbReference type="InterPro" id="IPR024079">
    <property type="entry name" value="MetalloPept_cat_dom_sf"/>
</dbReference>
<dbReference type="Gene3D" id="3.40.390.10">
    <property type="entry name" value="Collagenase (Catalytic Domain)"/>
    <property type="match status" value="1"/>
</dbReference>
<evidence type="ECO:0000313" key="3">
    <source>
        <dbReference type="EMBL" id="CAD7623427.1"/>
    </source>
</evidence>
<dbReference type="OrthoDB" id="6428296at2759"/>
<dbReference type="Gene3D" id="2.40.10.10">
    <property type="entry name" value="Trypsin-like serine proteases"/>
    <property type="match status" value="1"/>
</dbReference>
<dbReference type="SUPFAM" id="SSF50494">
    <property type="entry name" value="Trypsin-like serine proteases"/>
    <property type="match status" value="1"/>
</dbReference>
<reference evidence="3" key="1">
    <citation type="submission" date="2020-11" db="EMBL/GenBank/DDBJ databases">
        <authorList>
            <person name="Tran Van P."/>
        </authorList>
    </citation>
    <scope>NUCLEOTIDE SEQUENCE</scope>
</reference>
<evidence type="ECO:0000313" key="4">
    <source>
        <dbReference type="Proteomes" id="UP000759131"/>
    </source>
</evidence>
<evidence type="ECO:0000256" key="1">
    <source>
        <dbReference type="ARBA" id="ARBA00023157"/>
    </source>
</evidence>
<name>A0A7R9KHQ5_9ACAR</name>
<dbReference type="PROSITE" id="PS00134">
    <property type="entry name" value="TRYPSIN_HIS"/>
    <property type="match status" value="1"/>
</dbReference>